<proteinExistence type="predicted"/>
<reference evidence="1 2" key="1">
    <citation type="submission" date="2019-12" db="EMBL/GenBank/DDBJ databases">
        <title>Auraticoccus cholistani sp. nov., an actinomycete isolated from soil of Cholistan desert.</title>
        <authorList>
            <person name="Cheema M.T."/>
        </authorList>
    </citation>
    <scope>NUCLEOTIDE SEQUENCE [LARGE SCALE GENOMIC DNA]</scope>
    <source>
        <strain evidence="1 2">F435</strain>
    </source>
</reference>
<dbReference type="EMBL" id="WPCU01000005">
    <property type="protein sequence ID" value="MVA76205.1"/>
    <property type="molecule type" value="Genomic_DNA"/>
</dbReference>
<organism evidence="1 2">
    <name type="scientific">Auraticoccus cholistanensis</name>
    <dbReference type="NCBI Taxonomy" id="2656650"/>
    <lineage>
        <taxon>Bacteria</taxon>
        <taxon>Bacillati</taxon>
        <taxon>Actinomycetota</taxon>
        <taxon>Actinomycetes</taxon>
        <taxon>Propionibacteriales</taxon>
        <taxon>Propionibacteriaceae</taxon>
        <taxon>Auraticoccus</taxon>
    </lineage>
</organism>
<name>A0A6A9UX28_9ACTN</name>
<comment type="caution">
    <text evidence="1">The sequence shown here is derived from an EMBL/GenBank/DDBJ whole genome shotgun (WGS) entry which is preliminary data.</text>
</comment>
<accession>A0A6A9UX28</accession>
<dbReference type="AlphaFoldDB" id="A0A6A9UX28"/>
<evidence type="ECO:0000313" key="2">
    <source>
        <dbReference type="Proteomes" id="UP000435304"/>
    </source>
</evidence>
<evidence type="ECO:0008006" key="3">
    <source>
        <dbReference type="Google" id="ProtNLM"/>
    </source>
</evidence>
<dbReference type="RefSeq" id="WP_156609609.1">
    <property type="nucleotide sequence ID" value="NZ_WPCU01000005.1"/>
</dbReference>
<sequence>MPPPARRTRLLRSLGCLGLAVVVLLGLAVGGFALLRSRGLADPSPFEPRCVAVANDLAVTITPDQAHYTAIITGVSVERGLSPRAASIAMATVYQETGIRNLDGGDRDSVGLFQQRPSQGWGTVEEIMDPYYSTGRFYDALVEVDGWETGDINDVAQEVQRSGYPEAYRDHEADARVLASVFTGHSPAALRCSHGELGRADVDGLTESLTDTLGDLETTEAPAGEDGTPASLSVRAPRETLAWTVAAHAVANAGRHGVQSVEVAGTTWTHDPDGLGEWLPSAATDPDAVRITFTAG</sequence>
<evidence type="ECO:0000313" key="1">
    <source>
        <dbReference type="EMBL" id="MVA76205.1"/>
    </source>
</evidence>
<gene>
    <name evidence="1" type="ORF">GC722_09235</name>
</gene>
<protein>
    <recommendedName>
        <fullName evidence="3">Heavy metal transporter</fullName>
    </recommendedName>
</protein>
<keyword evidence="2" id="KW-1185">Reference proteome</keyword>
<dbReference type="Proteomes" id="UP000435304">
    <property type="component" value="Unassembled WGS sequence"/>
</dbReference>